<name>A0A517LCY5_9PEZI</name>
<dbReference type="OrthoDB" id="5430111at2759"/>
<gene>
    <name evidence="2" type="ORF">FKW77_009366</name>
</gene>
<feature type="compositionally biased region" description="Basic and acidic residues" evidence="1">
    <location>
        <begin position="127"/>
        <end position="141"/>
    </location>
</feature>
<feature type="region of interest" description="Disordered" evidence="1">
    <location>
        <begin position="436"/>
        <end position="463"/>
    </location>
</feature>
<feature type="region of interest" description="Disordered" evidence="1">
    <location>
        <begin position="608"/>
        <end position="915"/>
    </location>
</feature>
<sequence length="942" mass="101686">MASSKQQRLPKILHGIDMSAIIEVSDDENHGEGSDQPTPPLISRSSRITRQRVNGEAPALYNAKFHPMDDVIRPTAAKRYHNEAFEPDEDTASSEGCMTHVGSSDIEDHNISMPVRRQWSTGIRHSGRLDAPSRKPVDYNMKRHPQDAQLRLLEKSSSLHKRPRLSGHKQYDYSPDLQKDHDEDEEKEDSDHDELPSIEDTPIPTKRVKHTMRPSIERRRIFIGDSDDESGTSNEDHDKKTTPHATRLLHIETDVEDEIVGATTRSANNQMDGEQTTLSPQYAMDVETVAKDDETSSEADLTGPFTPDEMLEGRRFSSAAQLINDGTDIEDDDTFGTTKVDNAAATVHSDRHQRTDGVAIDLLASRHRLNAIVVRNDDIEMGVKVGPNPSTSKLPSILKVAVATQSSHNQTLDAAEEDLLALTSLSDSRAIPTIDSMTENKAKSQPIVTLSPEEVIPGSSSSQTDNDILGALLDVTEQVLTATQQEKVNSLSLTDHHQASSLRVSVLKAPSPKPEDAALSAQREGPQLPQCQSIQVESHALPPGQNAKIGTVATSLAGTACTSTFSAAALAPSLFASFPARLNQSTALGEVSTSVEQARMHFPASLLSSAGASPGSSYTFGTGPRSTTAPADTDSGAYNGSNTATETKTGPDTTDSLRRVQTATASLLVPNPSTSSFGTFRSPSLPTYAPERPSTFGLPSNPQTTSTDNDTPDTADEGETTDEEDEEDDDEDSAFPRYPLSELVENSIDASRQKPPSSRSSSIRSTNYPHGDSSLEPARPPVPIANVSPFAPRLNPLGLATTTEPDGQERRIPPGFDHYGSRTDLTSSVFPAPRLPPRLPDSSSFSAGQPRSSPIAEIPIGARGISRPPGALPPRRVPGTEPIIVFEDGPFSSHGRHLDGEDYESPDEGNNWDKENYDAEEYPVAELAEIAGGMATSEDEVV</sequence>
<feature type="compositionally biased region" description="Acidic residues" evidence="1">
    <location>
        <begin position="710"/>
        <end position="733"/>
    </location>
</feature>
<evidence type="ECO:0000313" key="3">
    <source>
        <dbReference type="Proteomes" id="UP000316270"/>
    </source>
</evidence>
<keyword evidence="3" id="KW-1185">Reference proteome</keyword>
<feature type="compositionally biased region" description="Low complexity" evidence="1">
    <location>
        <begin position="608"/>
        <end position="617"/>
    </location>
</feature>
<feature type="region of interest" description="Disordered" evidence="1">
    <location>
        <begin position="502"/>
        <end position="524"/>
    </location>
</feature>
<feature type="region of interest" description="Disordered" evidence="1">
    <location>
        <begin position="23"/>
        <end position="57"/>
    </location>
</feature>
<evidence type="ECO:0000313" key="2">
    <source>
        <dbReference type="EMBL" id="QDS73507.1"/>
    </source>
</evidence>
<dbReference type="AlphaFoldDB" id="A0A517LCY5"/>
<dbReference type="Proteomes" id="UP000316270">
    <property type="component" value="Chromosome 9"/>
</dbReference>
<evidence type="ECO:0000256" key="1">
    <source>
        <dbReference type="SAM" id="MobiDB-lite"/>
    </source>
</evidence>
<feature type="region of interest" description="Disordered" evidence="1">
    <location>
        <begin position="156"/>
        <end position="242"/>
    </location>
</feature>
<feature type="compositionally biased region" description="Polar residues" evidence="1">
    <location>
        <begin position="43"/>
        <end position="52"/>
    </location>
</feature>
<proteinExistence type="predicted"/>
<dbReference type="EMBL" id="CP042193">
    <property type="protein sequence ID" value="QDS73507.1"/>
    <property type="molecule type" value="Genomic_DNA"/>
</dbReference>
<feature type="region of interest" description="Disordered" evidence="1">
    <location>
        <begin position="120"/>
        <end position="141"/>
    </location>
</feature>
<feature type="compositionally biased region" description="Polar residues" evidence="1">
    <location>
        <begin position="618"/>
        <end position="685"/>
    </location>
</feature>
<protein>
    <submittedName>
        <fullName evidence="2">Uncharacterized protein</fullName>
    </submittedName>
</protein>
<feature type="compositionally biased region" description="Basic residues" evidence="1">
    <location>
        <begin position="158"/>
        <end position="167"/>
    </location>
</feature>
<feature type="compositionally biased region" description="Low complexity" evidence="1">
    <location>
        <begin position="753"/>
        <end position="765"/>
    </location>
</feature>
<accession>A0A517LCY5</accession>
<feature type="compositionally biased region" description="Polar residues" evidence="1">
    <location>
        <begin position="697"/>
        <end position="709"/>
    </location>
</feature>
<organism evidence="2 3">
    <name type="scientific">Venturia effusa</name>
    <dbReference type="NCBI Taxonomy" id="50376"/>
    <lineage>
        <taxon>Eukaryota</taxon>
        <taxon>Fungi</taxon>
        <taxon>Dikarya</taxon>
        <taxon>Ascomycota</taxon>
        <taxon>Pezizomycotina</taxon>
        <taxon>Dothideomycetes</taxon>
        <taxon>Pleosporomycetidae</taxon>
        <taxon>Venturiales</taxon>
        <taxon>Venturiaceae</taxon>
        <taxon>Venturia</taxon>
    </lineage>
</organism>
<reference evidence="2 3" key="1">
    <citation type="submission" date="2019-07" db="EMBL/GenBank/DDBJ databases">
        <title>Finished genome of Venturia effusa.</title>
        <authorList>
            <person name="Young C.A."/>
            <person name="Cox M.P."/>
            <person name="Ganley A.R.D."/>
            <person name="David W.J."/>
        </authorList>
    </citation>
    <scope>NUCLEOTIDE SEQUENCE [LARGE SCALE GENOMIC DNA]</scope>
    <source>
        <strain evidence="3">albino</strain>
    </source>
</reference>